<dbReference type="PANTHER" id="PTHR21446:SF12">
    <property type="entry name" value="POTASSIUM CHANNEL TETRAMERIZATION DOMAIN CONTAINING 1"/>
    <property type="match status" value="1"/>
</dbReference>
<reference evidence="1 2" key="1">
    <citation type="journal article" date="2017" name="PLoS Biol.">
        <title>The sea cucumber genome provides insights into morphological evolution and visceral regeneration.</title>
        <authorList>
            <person name="Zhang X."/>
            <person name="Sun L."/>
            <person name="Yuan J."/>
            <person name="Sun Y."/>
            <person name="Gao Y."/>
            <person name="Zhang L."/>
            <person name="Li S."/>
            <person name="Dai H."/>
            <person name="Hamel J.F."/>
            <person name="Liu C."/>
            <person name="Yu Y."/>
            <person name="Liu S."/>
            <person name="Lin W."/>
            <person name="Guo K."/>
            <person name="Jin S."/>
            <person name="Xu P."/>
            <person name="Storey K.B."/>
            <person name="Huan P."/>
            <person name="Zhang T."/>
            <person name="Zhou Y."/>
            <person name="Zhang J."/>
            <person name="Lin C."/>
            <person name="Li X."/>
            <person name="Xing L."/>
            <person name="Huo D."/>
            <person name="Sun M."/>
            <person name="Wang L."/>
            <person name="Mercier A."/>
            <person name="Li F."/>
            <person name="Yang H."/>
            <person name="Xiang J."/>
        </authorList>
    </citation>
    <scope>NUCLEOTIDE SEQUENCE [LARGE SCALE GENOMIC DNA]</scope>
    <source>
        <strain evidence="1">Shaxun</strain>
        <tissue evidence="1">Muscle</tissue>
    </source>
</reference>
<dbReference type="EMBL" id="MRZV01000633">
    <property type="protein sequence ID" value="PIK46599.1"/>
    <property type="molecule type" value="Genomic_DNA"/>
</dbReference>
<gene>
    <name evidence="1" type="ORF">BSL78_16532</name>
</gene>
<dbReference type="AlphaFoldDB" id="A0A2G8KF62"/>
<evidence type="ECO:0000313" key="2">
    <source>
        <dbReference type="Proteomes" id="UP000230750"/>
    </source>
</evidence>
<accession>A0A2G8KF62</accession>
<dbReference type="InterPro" id="IPR052787">
    <property type="entry name" value="MAVS"/>
</dbReference>
<dbReference type="OrthoDB" id="2434995at2759"/>
<organism evidence="1 2">
    <name type="scientific">Stichopus japonicus</name>
    <name type="common">Sea cucumber</name>
    <dbReference type="NCBI Taxonomy" id="307972"/>
    <lineage>
        <taxon>Eukaryota</taxon>
        <taxon>Metazoa</taxon>
        <taxon>Echinodermata</taxon>
        <taxon>Eleutherozoa</taxon>
        <taxon>Echinozoa</taxon>
        <taxon>Holothuroidea</taxon>
        <taxon>Aspidochirotacea</taxon>
        <taxon>Aspidochirotida</taxon>
        <taxon>Stichopodidae</taxon>
        <taxon>Apostichopus</taxon>
    </lineage>
</organism>
<name>A0A2G8KF62_STIJA</name>
<sequence>MNDLGINFELNFELESLDEDSPTPSPSNRFKELSSQEIDKIAEGKNEKATLYNTTWGVKLFKEWCTAKGKDSNFEALPHEELNCLLRVFYAEVRNKDGKMYAKQSFVGLRAAIHRHLTGEPFCRQINVMSDREFQGANNVFRGVLKQMKKAGLDRSQHKSPIAAADLKKMITALDVETPQGLLRLTWFYLEYYFCRRGREGLRLLKKDSFKFCKDDGDREFCTLAFNEAQKTTLGLKEGQRNREENVFNRE</sequence>
<protein>
    <recommendedName>
        <fullName evidence="3">DUF3504 domain-containing protein</fullName>
    </recommendedName>
</protein>
<proteinExistence type="predicted"/>
<evidence type="ECO:0000313" key="1">
    <source>
        <dbReference type="EMBL" id="PIK46599.1"/>
    </source>
</evidence>
<dbReference type="Proteomes" id="UP000230750">
    <property type="component" value="Unassembled WGS sequence"/>
</dbReference>
<comment type="caution">
    <text evidence="1">The sequence shown here is derived from an EMBL/GenBank/DDBJ whole genome shotgun (WGS) entry which is preliminary data.</text>
</comment>
<evidence type="ECO:0008006" key="3">
    <source>
        <dbReference type="Google" id="ProtNLM"/>
    </source>
</evidence>
<dbReference type="PANTHER" id="PTHR21446">
    <property type="entry name" value="DUF3504 DOMAIN-CONTAINING PROTEIN"/>
    <property type="match status" value="1"/>
</dbReference>
<keyword evidence="2" id="KW-1185">Reference proteome</keyword>